<keyword evidence="4 6" id="KW-0472">Membrane</keyword>
<evidence type="ECO:0000256" key="4">
    <source>
        <dbReference type="ARBA" id="ARBA00023136"/>
    </source>
</evidence>
<dbReference type="PANTHER" id="PTHR43229">
    <property type="entry name" value="NODULATION PROTEIN J"/>
    <property type="match status" value="1"/>
</dbReference>
<dbReference type="InterPro" id="IPR047817">
    <property type="entry name" value="ABC2_TM_bact-type"/>
</dbReference>
<feature type="transmembrane region" description="Helical" evidence="6">
    <location>
        <begin position="21"/>
        <end position="44"/>
    </location>
</feature>
<keyword evidence="6" id="KW-0813">Transport</keyword>
<feature type="domain" description="ABC transmembrane type-2" evidence="7">
    <location>
        <begin position="25"/>
        <end position="256"/>
    </location>
</feature>
<evidence type="ECO:0000256" key="6">
    <source>
        <dbReference type="RuleBase" id="RU361157"/>
    </source>
</evidence>
<evidence type="ECO:0000259" key="7">
    <source>
        <dbReference type="PROSITE" id="PS51012"/>
    </source>
</evidence>
<reference evidence="8 9" key="1">
    <citation type="journal article" date="2019" name="Int. J. Syst. Evol. Microbiol.">
        <title>The Global Catalogue of Microorganisms (GCM) 10K type strain sequencing project: providing services to taxonomists for standard genome sequencing and annotation.</title>
        <authorList>
            <consortium name="The Broad Institute Genomics Platform"/>
            <consortium name="The Broad Institute Genome Sequencing Center for Infectious Disease"/>
            <person name="Wu L."/>
            <person name="Ma J."/>
        </authorList>
    </citation>
    <scope>NUCLEOTIDE SEQUENCE [LARGE SCALE GENOMIC DNA]</scope>
    <source>
        <strain evidence="8 9">JCM 16014</strain>
    </source>
</reference>
<dbReference type="PIRSF" id="PIRSF006648">
    <property type="entry name" value="DrrB"/>
    <property type="match status" value="1"/>
</dbReference>
<feature type="transmembrane region" description="Helical" evidence="6">
    <location>
        <begin position="172"/>
        <end position="193"/>
    </location>
</feature>
<evidence type="ECO:0000256" key="2">
    <source>
        <dbReference type="ARBA" id="ARBA00022692"/>
    </source>
</evidence>
<dbReference type="RefSeq" id="WP_344669996.1">
    <property type="nucleotide sequence ID" value="NZ_BAAAQN010000054.1"/>
</dbReference>
<keyword evidence="9" id="KW-1185">Reference proteome</keyword>
<accession>A0ABN2V5M1</accession>
<keyword evidence="5" id="KW-0046">Antibiotic resistance</keyword>
<protein>
    <recommendedName>
        <fullName evidence="6">Transport permease protein</fullName>
    </recommendedName>
</protein>
<proteinExistence type="inferred from homology"/>
<comment type="similarity">
    <text evidence="6">Belongs to the ABC-2 integral membrane protein family.</text>
</comment>
<dbReference type="Proteomes" id="UP001500751">
    <property type="component" value="Unassembled WGS sequence"/>
</dbReference>
<evidence type="ECO:0000313" key="8">
    <source>
        <dbReference type="EMBL" id="GAA2052567.1"/>
    </source>
</evidence>
<dbReference type="PROSITE" id="PS51012">
    <property type="entry name" value="ABC_TM2"/>
    <property type="match status" value="1"/>
</dbReference>
<keyword evidence="2 6" id="KW-0812">Transmembrane</keyword>
<feature type="transmembrane region" description="Helical" evidence="6">
    <location>
        <begin position="107"/>
        <end position="135"/>
    </location>
</feature>
<organism evidence="8 9">
    <name type="scientific">Catenulispora yoronensis</name>
    <dbReference type="NCBI Taxonomy" id="450799"/>
    <lineage>
        <taxon>Bacteria</taxon>
        <taxon>Bacillati</taxon>
        <taxon>Actinomycetota</taxon>
        <taxon>Actinomycetes</taxon>
        <taxon>Catenulisporales</taxon>
        <taxon>Catenulisporaceae</taxon>
        <taxon>Catenulispora</taxon>
    </lineage>
</organism>
<feature type="transmembrane region" description="Helical" evidence="6">
    <location>
        <begin position="231"/>
        <end position="249"/>
    </location>
</feature>
<keyword evidence="3 6" id="KW-1133">Transmembrane helix</keyword>
<comment type="caution">
    <text evidence="8">The sequence shown here is derived from an EMBL/GenBank/DDBJ whole genome shotgun (WGS) entry which is preliminary data.</text>
</comment>
<dbReference type="PANTHER" id="PTHR43229:SF2">
    <property type="entry name" value="NODULATION PROTEIN J"/>
    <property type="match status" value="1"/>
</dbReference>
<feature type="transmembrane region" description="Helical" evidence="6">
    <location>
        <begin position="141"/>
        <end position="165"/>
    </location>
</feature>
<gene>
    <name evidence="8" type="ORF">GCM10009839_70080</name>
</gene>
<name>A0ABN2V5M1_9ACTN</name>
<dbReference type="Pfam" id="PF01061">
    <property type="entry name" value="ABC2_membrane"/>
    <property type="match status" value="1"/>
</dbReference>
<keyword evidence="6" id="KW-1003">Cell membrane</keyword>
<comment type="subcellular location">
    <subcellularLocation>
        <location evidence="6">Cell membrane</location>
        <topology evidence="6">Multi-pass membrane protein</topology>
    </subcellularLocation>
    <subcellularLocation>
        <location evidence="1">Membrane</location>
        <topology evidence="1">Multi-pass membrane protein</topology>
    </subcellularLocation>
</comment>
<evidence type="ECO:0000256" key="1">
    <source>
        <dbReference type="ARBA" id="ARBA00004141"/>
    </source>
</evidence>
<dbReference type="InterPro" id="IPR000412">
    <property type="entry name" value="ABC_2_transport"/>
</dbReference>
<evidence type="ECO:0000256" key="5">
    <source>
        <dbReference type="ARBA" id="ARBA00023251"/>
    </source>
</evidence>
<dbReference type="EMBL" id="BAAAQN010000054">
    <property type="protein sequence ID" value="GAA2052567.1"/>
    <property type="molecule type" value="Genomic_DNA"/>
</dbReference>
<evidence type="ECO:0000256" key="3">
    <source>
        <dbReference type="ARBA" id="ARBA00022989"/>
    </source>
</evidence>
<evidence type="ECO:0000313" key="9">
    <source>
        <dbReference type="Proteomes" id="UP001500751"/>
    </source>
</evidence>
<feature type="transmembrane region" description="Helical" evidence="6">
    <location>
        <begin position="64"/>
        <end position="86"/>
    </location>
</feature>
<sequence length="259" mass="27399">MSSYAFADTMTMARRDFKHTARYPMMLVSTVVAPGFLLVMFVAIFGGAMKATLAGTGTPHYVDYITPAILIQTVAFSAQTTAIMVNTDMTEGVIARFRTMAISRPSVLTGTVLGSVLRTFIAIAMLFVVAVGLGYRPHGSLLGWGAALGIAGLLTLGFMWLAVGFGLNAKTVAGASSSVVALEFLPFISGAFVPTGSMPSAVRWVAANQPFNPIIGGVRGLLGGTPVGNQGWIAFAWCAGFAVLGYVWARRLYDREPTR</sequence>
<dbReference type="InterPro" id="IPR013525">
    <property type="entry name" value="ABC2_TM"/>
</dbReference>
<dbReference type="InterPro" id="IPR051784">
    <property type="entry name" value="Nod_factor_ABC_transporter"/>
</dbReference>